<evidence type="ECO:0000313" key="4">
    <source>
        <dbReference type="Proteomes" id="UP000177682"/>
    </source>
</evidence>
<feature type="region of interest" description="Disordered" evidence="1">
    <location>
        <begin position="437"/>
        <end position="582"/>
    </location>
</feature>
<proteinExistence type="predicted"/>
<feature type="compositionally biased region" description="Basic and acidic residues" evidence="1">
    <location>
        <begin position="521"/>
        <end position="534"/>
    </location>
</feature>
<sequence>MDSDDDITLFAKTNFRNREVSFGIKRDDRRRHMYIIGKTGMGKTTMIENMVIQDIQDGHGVAFVDPHGDSIEKILNYIPSNRVNDVVYLNPADNDFPIAFNPLEAVDPKYKHLVASGLMGVFTKIWAGVWSARMEYILNNTILALLDSPGNTLLGIARMLVNKNYRKRIVDNIKDPVVKSFWVDEFANYNDKFRNEAIAPIQNKVGQFLSSAIIRNIVGQTKSSIDLREIMDKQKIFLINLSKGRIGEDNSALLGAMIITKMQLAAMSRVDIPEEERKDFYLYVDEFQNFATESFANILSEARKYRLNLIVAHQYIGQLVTDRNTTVRDAIFGNVGTLVCFRIGADDAEFLEKEFDPTFLLADLVNPPKFHIILKLMINGVASTPFSATTLPPIAELTGNEDKVIKVSRERYTTPREVVEEKINKWMGSEFHSQAAAVESSAVEQEDLQEEMRYQHAAASSPQEIRQTAPLAPRREEERREEPPARFERRRDDRRPNRGPKPQREQPKRSDNPVWETVNKLNDEKLMETAKRVVTEAAKPPQPPPPTPEPPKPLPQIEPLGSEEAPAPTQQGVLKPGDKIQF</sequence>
<organism evidence="3 4">
    <name type="scientific">Candidatus Doudnabacteria bacterium RIFCSPHIGHO2_12_FULL_48_16</name>
    <dbReference type="NCBI Taxonomy" id="1817838"/>
    <lineage>
        <taxon>Bacteria</taxon>
        <taxon>Candidatus Doudnaibacteriota</taxon>
    </lineage>
</organism>
<protein>
    <recommendedName>
        <fullName evidence="2">Type IV secretion system coupling protein TraD DNA-binding domain-containing protein</fullName>
    </recommendedName>
</protein>
<dbReference type="CDD" id="cd01127">
    <property type="entry name" value="TrwB_TraG_TraD_VirD4"/>
    <property type="match status" value="1"/>
</dbReference>
<dbReference type="Proteomes" id="UP000177682">
    <property type="component" value="Unassembled WGS sequence"/>
</dbReference>
<accession>A0A1F5PKT1</accession>
<dbReference type="AlphaFoldDB" id="A0A1F5PKT1"/>
<gene>
    <name evidence="3" type="ORF">A3E29_02000</name>
</gene>
<dbReference type="EMBL" id="MFEY01000005">
    <property type="protein sequence ID" value="OGE90548.1"/>
    <property type="molecule type" value="Genomic_DNA"/>
</dbReference>
<name>A0A1F5PKT1_9BACT</name>
<feature type="compositionally biased region" description="Basic and acidic residues" evidence="1">
    <location>
        <begin position="473"/>
        <end position="511"/>
    </location>
</feature>
<feature type="compositionally biased region" description="Pro residues" evidence="1">
    <location>
        <begin position="540"/>
        <end position="556"/>
    </location>
</feature>
<evidence type="ECO:0000259" key="2">
    <source>
        <dbReference type="Pfam" id="PF10412"/>
    </source>
</evidence>
<dbReference type="InterPro" id="IPR019476">
    <property type="entry name" value="T4SS_TraD_DNA-bd"/>
</dbReference>
<evidence type="ECO:0000256" key="1">
    <source>
        <dbReference type="SAM" id="MobiDB-lite"/>
    </source>
</evidence>
<dbReference type="InterPro" id="IPR051162">
    <property type="entry name" value="T4SS_component"/>
</dbReference>
<evidence type="ECO:0000313" key="3">
    <source>
        <dbReference type="EMBL" id="OGE90548.1"/>
    </source>
</evidence>
<dbReference type="InterPro" id="IPR027417">
    <property type="entry name" value="P-loop_NTPase"/>
</dbReference>
<dbReference type="Pfam" id="PF10412">
    <property type="entry name" value="TrwB_AAD_bind"/>
    <property type="match status" value="1"/>
</dbReference>
<feature type="domain" description="Type IV secretion system coupling protein TraD DNA-binding" evidence="2">
    <location>
        <begin position="26"/>
        <end position="343"/>
    </location>
</feature>
<dbReference type="PANTHER" id="PTHR30121:SF11">
    <property type="entry name" value="AAA+ ATPASE DOMAIN-CONTAINING PROTEIN"/>
    <property type="match status" value="1"/>
</dbReference>
<reference evidence="3 4" key="1">
    <citation type="journal article" date="2016" name="Nat. Commun.">
        <title>Thousands of microbial genomes shed light on interconnected biogeochemical processes in an aquifer system.</title>
        <authorList>
            <person name="Anantharaman K."/>
            <person name="Brown C.T."/>
            <person name="Hug L.A."/>
            <person name="Sharon I."/>
            <person name="Castelle C.J."/>
            <person name="Probst A.J."/>
            <person name="Thomas B.C."/>
            <person name="Singh A."/>
            <person name="Wilkins M.J."/>
            <person name="Karaoz U."/>
            <person name="Brodie E.L."/>
            <person name="Williams K.H."/>
            <person name="Hubbard S.S."/>
            <person name="Banfield J.F."/>
        </authorList>
    </citation>
    <scope>NUCLEOTIDE SEQUENCE [LARGE SCALE GENOMIC DNA]</scope>
</reference>
<comment type="caution">
    <text evidence="3">The sequence shown here is derived from an EMBL/GenBank/DDBJ whole genome shotgun (WGS) entry which is preliminary data.</text>
</comment>
<dbReference type="SUPFAM" id="SSF52540">
    <property type="entry name" value="P-loop containing nucleoside triphosphate hydrolases"/>
    <property type="match status" value="1"/>
</dbReference>
<dbReference type="Gene3D" id="3.40.50.300">
    <property type="entry name" value="P-loop containing nucleotide triphosphate hydrolases"/>
    <property type="match status" value="2"/>
</dbReference>
<dbReference type="PANTHER" id="PTHR30121">
    <property type="entry name" value="UNCHARACTERIZED PROTEIN YJGR-RELATED"/>
    <property type="match status" value="1"/>
</dbReference>